<evidence type="ECO:0000259" key="1">
    <source>
        <dbReference type="Pfam" id="PF04909"/>
    </source>
</evidence>
<dbReference type="Pfam" id="PF04909">
    <property type="entry name" value="Amidohydro_2"/>
    <property type="match status" value="1"/>
</dbReference>
<dbReference type="RefSeq" id="WP_339588759.1">
    <property type="nucleotide sequence ID" value="NZ_JBBHJZ010000004.1"/>
</dbReference>
<keyword evidence="3" id="KW-1185">Reference proteome</keyword>
<evidence type="ECO:0000313" key="2">
    <source>
        <dbReference type="EMBL" id="MEJ5978822.1"/>
    </source>
</evidence>
<dbReference type="InterPro" id="IPR032466">
    <property type="entry name" value="Metal_Hydrolase"/>
</dbReference>
<reference evidence="2 3" key="1">
    <citation type="submission" date="2024-03" db="EMBL/GenBank/DDBJ databases">
        <authorList>
            <person name="Jo J.-H."/>
        </authorList>
    </citation>
    <scope>NUCLEOTIDE SEQUENCE [LARGE SCALE GENOMIC DNA]</scope>
    <source>
        <strain evidence="2 3">PS1R-30</strain>
    </source>
</reference>
<accession>A0ABU8S0P0</accession>
<dbReference type="InterPro" id="IPR019546">
    <property type="entry name" value="TAT_signal_bac_arc"/>
</dbReference>
<proteinExistence type="predicted"/>
<protein>
    <submittedName>
        <fullName evidence="2">Amidohydrolase family protein</fullName>
    </submittedName>
</protein>
<name>A0ABU8S0P0_9SPHN</name>
<comment type="caution">
    <text evidence="2">The sequence shown here is derived from an EMBL/GenBank/DDBJ whole genome shotgun (WGS) entry which is preliminary data.</text>
</comment>
<dbReference type="Gene3D" id="3.20.20.140">
    <property type="entry name" value="Metal-dependent hydrolases"/>
    <property type="match status" value="1"/>
</dbReference>
<evidence type="ECO:0000313" key="3">
    <source>
        <dbReference type="Proteomes" id="UP001361239"/>
    </source>
</evidence>
<dbReference type="Proteomes" id="UP001361239">
    <property type="component" value="Unassembled WGS sequence"/>
</dbReference>
<feature type="domain" description="Amidohydrolase-related" evidence="1">
    <location>
        <begin position="42"/>
        <end position="341"/>
    </location>
</feature>
<gene>
    <name evidence="2" type="ORF">WG901_19370</name>
</gene>
<dbReference type="EMBL" id="JBBHJZ010000004">
    <property type="protein sequence ID" value="MEJ5978822.1"/>
    <property type="molecule type" value="Genomic_DNA"/>
</dbReference>
<dbReference type="PROSITE" id="PS51318">
    <property type="entry name" value="TAT"/>
    <property type="match status" value="1"/>
</dbReference>
<dbReference type="InterPro" id="IPR006311">
    <property type="entry name" value="TAT_signal"/>
</dbReference>
<organism evidence="2 3">
    <name type="scientific">Novosphingobium anseongense</name>
    <dbReference type="NCBI Taxonomy" id="3133436"/>
    <lineage>
        <taxon>Bacteria</taxon>
        <taxon>Pseudomonadati</taxon>
        <taxon>Pseudomonadota</taxon>
        <taxon>Alphaproteobacteria</taxon>
        <taxon>Sphingomonadales</taxon>
        <taxon>Sphingomonadaceae</taxon>
        <taxon>Novosphingobium</taxon>
    </lineage>
</organism>
<dbReference type="InterPro" id="IPR006680">
    <property type="entry name" value="Amidohydro-rel"/>
</dbReference>
<sequence length="344" mass="36430">MSALSRRDFIVAAGAAGGTMMVGTAGLAQQDDTPWRGEKIVDCHFHDRPTDAALIAHLDGAGISNGLVLAGVPSADRFAATAAKYPGRISGWAMSTVLAADGAQQQESVAGMARIPSPEAAINLRKAVRAGAKGFAETVGVVAVDGPELQRLYALAAELDVPVMMHFQESSVPNLPRYGIAGFSRIEAMLRAFPKTRFVCHASDFWGNIDSQFHDGGAYPTGKVNRGGLTEKLLADYPNMFGDLGAPSGLIQLARDSEFTSGFLDRHQDKLLFGSDCGCIDGRGGTLAAVGTSAMQTRMAAQGGLAGKCIARELLKIMWTGVERPTFRKLAWSNAQRVYKLDPG</sequence>
<dbReference type="NCBIfam" id="TIGR01409">
    <property type="entry name" value="TAT_signal_seq"/>
    <property type="match status" value="1"/>
</dbReference>
<dbReference type="SUPFAM" id="SSF51556">
    <property type="entry name" value="Metallo-dependent hydrolases"/>
    <property type="match status" value="1"/>
</dbReference>